<dbReference type="EMBL" id="JACVVK020000096">
    <property type="protein sequence ID" value="KAK7493148.1"/>
    <property type="molecule type" value="Genomic_DNA"/>
</dbReference>
<accession>A0ABD0L0V4</accession>
<evidence type="ECO:0000256" key="1">
    <source>
        <dbReference type="SAM" id="MobiDB-lite"/>
    </source>
</evidence>
<name>A0ABD0L0V4_9CAEN</name>
<keyword evidence="3" id="KW-1185">Reference proteome</keyword>
<dbReference type="AlphaFoldDB" id="A0ABD0L0V4"/>
<reference evidence="2 3" key="1">
    <citation type="journal article" date="2023" name="Sci. Data">
        <title>Genome assembly of the Korean intertidal mud-creeper Batillaria attramentaria.</title>
        <authorList>
            <person name="Patra A.K."/>
            <person name="Ho P.T."/>
            <person name="Jun S."/>
            <person name="Lee S.J."/>
            <person name="Kim Y."/>
            <person name="Won Y.J."/>
        </authorList>
    </citation>
    <scope>NUCLEOTIDE SEQUENCE [LARGE SCALE GENOMIC DNA]</scope>
    <source>
        <strain evidence="2">Wonlab-2016</strain>
    </source>
</reference>
<comment type="caution">
    <text evidence="2">The sequence shown here is derived from an EMBL/GenBank/DDBJ whole genome shotgun (WGS) entry which is preliminary data.</text>
</comment>
<sequence length="105" mass="11431">MLDAPSVPSVRPPALSSRRCSLERDDGDEILCEGQPALIERPARHYLIREHHGTWSTGGGGGKQKSIIAAYHCRLLPCNTLLSDSSFVNIQLREEGLGLALSLSH</sequence>
<protein>
    <submittedName>
        <fullName evidence="2">Uncharacterized protein</fullName>
    </submittedName>
</protein>
<proteinExistence type="predicted"/>
<gene>
    <name evidence="2" type="ORF">BaRGS_00015669</name>
</gene>
<evidence type="ECO:0000313" key="3">
    <source>
        <dbReference type="Proteomes" id="UP001519460"/>
    </source>
</evidence>
<evidence type="ECO:0000313" key="2">
    <source>
        <dbReference type="EMBL" id="KAK7493148.1"/>
    </source>
</evidence>
<feature type="region of interest" description="Disordered" evidence="1">
    <location>
        <begin position="1"/>
        <end position="21"/>
    </location>
</feature>
<dbReference type="Proteomes" id="UP001519460">
    <property type="component" value="Unassembled WGS sequence"/>
</dbReference>
<organism evidence="2 3">
    <name type="scientific">Batillaria attramentaria</name>
    <dbReference type="NCBI Taxonomy" id="370345"/>
    <lineage>
        <taxon>Eukaryota</taxon>
        <taxon>Metazoa</taxon>
        <taxon>Spiralia</taxon>
        <taxon>Lophotrochozoa</taxon>
        <taxon>Mollusca</taxon>
        <taxon>Gastropoda</taxon>
        <taxon>Caenogastropoda</taxon>
        <taxon>Sorbeoconcha</taxon>
        <taxon>Cerithioidea</taxon>
        <taxon>Batillariidae</taxon>
        <taxon>Batillaria</taxon>
    </lineage>
</organism>